<feature type="repeat" description="ANK" evidence="3">
    <location>
        <begin position="735"/>
        <end position="757"/>
    </location>
</feature>
<dbReference type="SUPFAM" id="SSF48403">
    <property type="entry name" value="Ankyrin repeat"/>
    <property type="match status" value="1"/>
</dbReference>
<protein>
    <submittedName>
        <fullName evidence="6">Uncharacterized protein</fullName>
    </submittedName>
</protein>
<feature type="transmembrane region" description="Helical" evidence="5">
    <location>
        <begin position="97"/>
        <end position="121"/>
    </location>
</feature>
<dbReference type="PANTHER" id="PTHR24173">
    <property type="entry name" value="ANKYRIN REPEAT CONTAINING"/>
    <property type="match status" value="1"/>
</dbReference>
<evidence type="ECO:0000313" key="7">
    <source>
        <dbReference type="EMBL" id="JAC65499.1"/>
    </source>
</evidence>
<evidence type="ECO:0000256" key="3">
    <source>
        <dbReference type="PROSITE-ProRule" id="PRU00023"/>
    </source>
</evidence>
<dbReference type="EMBL" id="GBEZ01021236">
    <property type="protein sequence ID" value="JAC65499.1"/>
    <property type="molecule type" value="Transcribed_RNA"/>
</dbReference>
<keyword evidence="5" id="KW-1133">Transmembrane helix</keyword>
<dbReference type="PANTHER" id="PTHR24173:SF74">
    <property type="entry name" value="ANKYRIN REPEAT DOMAIN-CONTAINING PROTEIN 16"/>
    <property type="match status" value="1"/>
</dbReference>
<feature type="transmembrane region" description="Helical" evidence="5">
    <location>
        <begin position="62"/>
        <end position="85"/>
    </location>
</feature>
<keyword evidence="5" id="KW-0812">Transmembrane</keyword>
<evidence type="ECO:0000256" key="5">
    <source>
        <dbReference type="SAM" id="Phobius"/>
    </source>
</evidence>
<accession>A0A061QQ84</accession>
<evidence type="ECO:0000313" key="6">
    <source>
        <dbReference type="EMBL" id="JAC61873.1"/>
    </source>
</evidence>
<dbReference type="SMART" id="SM00248">
    <property type="entry name" value="ANK"/>
    <property type="match status" value="3"/>
</dbReference>
<feature type="transmembrane region" description="Helical" evidence="5">
    <location>
        <begin position="154"/>
        <end position="173"/>
    </location>
</feature>
<feature type="transmembrane region" description="Helical" evidence="5">
    <location>
        <begin position="20"/>
        <end position="42"/>
    </location>
</feature>
<reference evidence="6" key="1">
    <citation type="submission" date="2014-05" db="EMBL/GenBank/DDBJ databases">
        <title>The transcriptome of the halophilic microalga Tetraselmis sp. GSL018 isolated from the Great Salt Lake, Utah.</title>
        <authorList>
            <person name="Jinkerson R.E."/>
            <person name="D'Adamo S."/>
            <person name="Posewitz M.C."/>
        </authorList>
    </citation>
    <scope>NUCLEOTIDE SEQUENCE</scope>
    <source>
        <strain evidence="6">GSL018</strain>
    </source>
</reference>
<dbReference type="PROSITE" id="PS50297">
    <property type="entry name" value="ANK_REP_REGION"/>
    <property type="match status" value="1"/>
</dbReference>
<keyword evidence="5" id="KW-0472">Membrane</keyword>
<dbReference type="InterPro" id="IPR036770">
    <property type="entry name" value="Ankyrin_rpt-contain_sf"/>
</dbReference>
<keyword evidence="1" id="KW-0677">Repeat</keyword>
<dbReference type="EMBL" id="GBEZ01025182">
    <property type="protein sequence ID" value="JAC61873.1"/>
    <property type="molecule type" value="Transcribed_RNA"/>
</dbReference>
<feature type="transmembrane region" description="Helical" evidence="5">
    <location>
        <begin position="185"/>
        <end position="206"/>
    </location>
</feature>
<organism evidence="6">
    <name type="scientific">Tetraselmis sp. GSL018</name>
    <dbReference type="NCBI Taxonomy" id="582737"/>
    <lineage>
        <taxon>Eukaryota</taxon>
        <taxon>Viridiplantae</taxon>
        <taxon>Chlorophyta</taxon>
        <taxon>core chlorophytes</taxon>
        <taxon>Chlorodendrophyceae</taxon>
        <taxon>Chlorodendrales</taxon>
        <taxon>Chlorodendraceae</taxon>
        <taxon>Tetraselmis</taxon>
    </lineage>
</organism>
<dbReference type="Pfam" id="PF12796">
    <property type="entry name" value="Ank_2"/>
    <property type="match status" value="1"/>
</dbReference>
<proteinExistence type="predicted"/>
<evidence type="ECO:0000256" key="2">
    <source>
        <dbReference type="ARBA" id="ARBA00023043"/>
    </source>
</evidence>
<feature type="region of interest" description="Disordered" evidence="4">
    <location>
        <begin position="598"/>
        <end position="619"/>
    </location>
</feature>
<dbReference type="InterPro" id="IPR002110">
    <property type="entry name" value="Ankyrin_rpt"/>
</dbReference>
<sequence length="803" mass="86462">MIETDWLLRLKGPKNLQEKYITWLGRTCLLSDIWAISLYAMVCTVMSATTWPKAGSSGVPSFGLLLTGLSIRLFSCLCAIVLRLRWRSFYLQQRIRILLVLQLVCHCSGMLLEAPATFWYLSSTSDFRFATPLVGQVFEVVGFRVPFLHHVIRALLDFGLSYFGLMLNVRYGWASDIVPRTSWPLVMVCQYVVSGFGLMTLLEFWLEQRTLRKFLGHADLHKLSGAEQQDQGLGPSAFCISARLPGSLRLWRDLHHEWVPVCTSVVASLKFDAPRFADLGREVRAGICNAMAESHGILCSVTLFDGCIQAVVSGRARAGFAAAGSPATLPPGGRGGAGAQSGAGSSGSAAGPGGGALRCVKDMLGCVPADWVRGGRVTGYAEGLGVFECSGDNGIDFPAAQPAPPAIVGVAPLCGAMRSPGLSLQFRLLCEMSGGDPLICLQDGDRIPLSIVRSTRMESSDARDVYEVTVEVLPKGFGYIEFHVMSKARLMPLSSALRTVDLDQSADIAYSLLGSLPGDPLAQAGEAVSPAAPALVFEDLGICKEICSVFGHQGALLSSDSGRSSCDSFGPRKGGSSDGIDSVRSCELMDSEIVFGSGMESTSDEDSSADSRPLTPLQKHTQLSPPLILCGVVAAFFRLSSAGGEEGFSKRSELLISRNVKNMDEWRDLVQDCILFLARSGMARTVMFFLSHVEGLDLCPAPSNLLHYAVASGSVELVRRLVSKYGAAVSTASDYGTTPLHLAAAIDDVEMLVALLSDAENCRLAVEARDTAGRTALDYAYEAKLEQNIHLIMESHRRCQRYC</sequence>
<evidence type="ECO:0000256" key="4">
    <source>
        <dbReference type="SAM" id="MobiDB-lite"/>
    </source>
</evidence>
<name>A0A061QQ84_9CHLO</name>
<dbReference type="Gene3D" id="1.25.40.20">
    <property type="entry name" value="Ankyrin repeat-containing domain"/>
    <property type="match status" value="1"/>
</dbReference>
<keyword evidence="2 3" id="KW-0040">ANK repeat</keyword>
<evidence type="ECO:0000256" key="1">
    <source>
        <dbReference type="ARBA" id="ARBA00022737"/>
    </source>
</evidence>
<gene>
    <name evidence="7" type="ORF">TSPGSL018_15914</name>
    <name evidence="6" type="ORF">TSPGSL018_24917</name>
</gene>
<dbReference type="AlphaFoldDB" id="A0A061QQ84"/>
<dbReference type="PROSITE" id="PS50088">
    <property type="entry name" value="ANK_REPEAT"/>
    <property type="match status" value="1"/>
</dbReference>